<evidence type="ECO:0000256" key="2">
    <source>
        <dbReference type="ARBA" id="ARBA00022729"/>
    </source>
</evidence>
<protein>
    <recommendedName>
        <fullName evidence="10">Peptidase S1A alpha-lytic prodomain domain-containing protein</fullName>
    </recommendedName>
</protein>
<dbReference type="Proteomes" id="UP000054544">
    <property type="component" value="Unassembled WGS sequence"/>
</dbReference>
<organism evidence="11 12">
    <name type="scientific">Metarhizium anisopliae BRIP 53293</name>
    <dbReference type="NCBI Taxonomy" id="1291518"/>
    <lineage>
        <taxon>Eukaryota</taxon>
        <taxon>Fungi</taxon>
        <taxon>Dikarya</taxon>
        <taxon>Ascomycota</taxon>
        <taxon>Pezizomycotina</taxon>
        <taxon>Sordariomycetes</taxon>
        <taxon>Hypocreomycetidae</taxon>
        <taxon>Hypocreales</taxon>
        <taxon>Clavicipitaceae</taxon>
        <taxon>Metarhizium</taxon>
    </lineage>
</organism>
<feature type="chain" id="PRO_5002342451" description="Peptidase S1A alpha-lytic prodomain domain-containing protein" evidence="9">
    <location>
        <begin position="20"/>
        <end position="383"/>
    </location>
</feature>
<dbReference type="GO" id="GO:0006508">
    <property type="term" value="P:proteolysis"/>
    <property type="evidence" value="ECO:0007669"/>
    <property type="project" value="UniProtKB-KW"/>
</dbReference>
<dbReference type="InterPro" id="IPR009003">
    <property type="entry name" value="Peptidase_S1_PA"/>
</dbReference>
<feature type="active site" description="Charge relay system" evidence="7">
    <location>
        <position position="220"/>
    </location>
</feature>
<keyword evidence="3" id="KW-0378">Hydrolase</keyword>
<evidence type="ECO:0000256" key="6">
    <source>
        <dbReference type="ARBA" id="ARBA00023157"/>
    </source>
</evidence>
<dbReference type="AlphaFoldDB" id="A0A0D9PB37"/>
<feature type="signal peptide" evidence="9">
    <location>
        <begin position="1"/>
        <end position="19"/>
    </location>
</feature>
<evidence type="ECO:0000259" key="10">
    <source>
        <dbReference type="Pfam" id="PF02983"/>
    </source>
</evidence>
<keyword evidence="4" id="KW-0720">Serine protease</keyword>
<dbReference type="CDD" id="cd21112">
    <property type="entry name" value="alphaLP-like"/>
    <property type="match status" value="1"/>
</dbReference>
<feature type="domain" description="Peptidase S1A alpha-lytic prodomain" evidence="10">
    <location>
        <begin position="107"/>
        <end position="169"/>
    </location>
</feature>
<dbReference type="InterPro" id="IPR035070">
    <property type="entry name" value="Streptogrisin_prodomain"/>
</dbReference>
<dbReference type="PIRSF" id="PIRSF001134">
    <property type="entry name" value="Streptogrisin"/>
    <property type="match status" value="1"/>
</dbReference>
<keyword evidence="2 9" id="KW-0732">Signal</keyword>
<keyword evidence="1" id="KW-0645">Protease</keyword>
<evidence type="ECO:0000256" key="1">
    <source>
        <dbReference type="ARBA" id="ARBA00022670"/>
    </source>
</evidence>
<dbReference type="InterPro" id="IPR001316">
    <property type="entry name" value="Pept_S1A_streptogrisin"/>
</dbReference>
<proteinExistence type="predicted"/>
<feature type="active site" description="Charge relay system" evidence="7">
    <location>
        <position position="331"/>
    </location>
</feature>
<dbReference type="GO" id="GO:0005576">
    <property type="term" value="C:extracellular region"/>
    <property type="evidence" value="ECO:0007669"/>
    <property type="project" value="InterPro"/>
</dbReference>
<dbReference type="InterPro" id="IPR004236">
    <property type="entry name" value="Pept_S1_alpha_lytic"/>
</dbReference>
<dbReference type="GO" id="GO:0004252">
    <property type="term" value="F:serine-type endopeptidase activity"/>
    <property type="evidence" value="ECO:0007669"/>
    <property type="project" value="InterPro"/>
</dbReference>
<feature type="disulfide bond" evidence="8">
    <location>
        <begin position="205"/>
        <end position="221"/>
    </location>
</feature>
<dbReference type="SUPFAM" id="SSF50494">
    <property type="entry name" value="Trypsin-like serine proteases"/>
    <property type="match status" value="1"/>
</dbReference>
<sequence>MELTKFLTLLAVILPVAYGAPTQAASDLHPQILEAMKRDLGLNTEQATARVARDMHATNIIQEVRISVGDSFAGGWIDADVLHIGITDQALADKVTAAGATPIVMANSLSKLEKAKADLDKAFINQANVTASGTSSGIASYFVDVAANKVIIEALADSHGHAKGLASQVRLAASEFQVRTVEIIPTTVSAVQGGDEYRIDKRFGCSVGFAVTAGFVSAGHCGKTGSSATTKSGEALGTFSGSTFPGNADMAYIKTVAGTVLKGSINGYGHGSSLPVSGSSEAAIGASICRSGAASQVHCGTVISKDATVHYKEGPVSGLTGTSVCAEHGDSGGSFYSGSQAQGVTSGTNNNASCSDGGKSTTYFQPINKILQTYGLHLVTDSA</sequence>
<evidence type="ECO:0000256" key="7">
    <source>
        <dbReference type="PIRSR" id="PIRSR001134-1"/>
    </source>
</evidence>
<evidence type="ECO:0000256" key="9">
    <source>
        <dbReference type="SAM" id="SignalP"/>
    </source>
</evidence>
<dbReference type="Gene3D" id="3.30.300.50">
    <property type="match status" value="2"/>
</dbReference>
<evidence type="ECO:0000256" key="5">
    <source>
        <dbReference type="ARBA" id="ARBA00023145"/>
    </source>
</evidence>
<accession>A0A0D9PB37</accession>
<keyword evidence="6 8" id="KW-1015">Disulfide bond</keyword>
<feature type="disulfide bond" evidence="8">
    <location>
        <begin position="325"/>
        <end position="354"/>
    </location>
</feature>
<dbReference type="EMBL" id="KE384721">
    <property type="protein sequence ID" value="KJK83291.1"/>
    <property type="molecule type" value="Genomic_DNA"/>
</dbReference>
<evidence type="ECO:0000256" key="4">
    <source>
        <dbReference type="ARBA" id="ARBA00022825"/>
    </source>
</evidence>
<feature type="active site" description="Charge relay system" evidence="7">
    <location>
        <position position="249"/>
    </location>
</feature>
<evidence type="ECO:0000313" key="12">
    <source>
        <dbReference type="Proteomes" id="UP000054544"/>
    </source>
</evidence>
<keyword evidence="12" id="KW-1185">Reference proteome</keyword>
<evidence type="ECO:0000256" key="8">
    <source>
        <dbReference type="PIRSR" id="PIRSR001134-2"/>
    </source>
</evidence>
<dbReference type="Pfam" id="PF02983">
    <property type="entry name" value="Pro_Al_protease"/>
    <property type="match status" value="1"/>
</dbReference>
<feature type="disulfide bond" evidence="8">
    <location>
        <begin position="289"/>
        <end position="299"/>
    </location>
</feature>
<dbReference type="Gene3D" id="2.40.10.10">
    <property type="entry name" value="Trypsin-like serine proteases"/>
    <property type="match status" value="2"/>
</dbReference>
<dbReference type="PRINTS" id="PR00861">
    <property type="entry name" value="ALYTICPTASE"/>
</dbReference>
<name>A0A0D9PB37_METAN</name>
<evidence type="ECO:0000313" key="11">
    <source>
        <dbReference type="EMBL" id="KJK83291.1"/>
    </source>
</evidence>
<gene>
    <name evidence="11" type="ORF">H634G_01420</name>
</gene>
<dbReference type="InterPro" id="IPR043504">
    <property type="entry name" value="Peptidase_S1_PA_chymotrypsin"/>
</dbReference>
<evidence type="ECO:0000256" key="3">
    <source>
        <dbReference type="ARBA" id="ARBA00022801"/>
    </source>
</evidence>
<reference evidence="12" key="1">
    <citation type="journal article" date="2014" name="BMC Genomics">
        <title>The genome sequence of the biocontrol fungus Metarhizium anisopliae and comparative genomics of Metarhizium species.</title>
        <authorList>
            <person name="Pattemore J.A."/>
            <person name="Hane J.K."/>
            <person name="Williams A.H."/>
            <person name="Wilson B.A."/>
            <person name="Stodart B.J."/>
            <person name="Ash G.J."/>
        </authorList>
    </citation>
    <scope>NUCLEOTIDE SEQUENCE [LARGE SCALE GENOMIC DNA]</scope>
    <source>
        <strain evidence="12">BRIP 53293</strain>
    </source>
</reference>
<keyword evidence="5" id="KW-0865">Zymogen</keyword>